<reference evidence="2" key="1">
    <citation type="submission" date="2023-07" db="EMBL/GenBank/DDBJ databases">
        <title>Degradation of tert-butanol by M. austroafricanum TBA100.</title>
        <authorList>
            <person name="Helbich S."/>
            <person name="Vainshtein Y."/>
        </authorList>
    </citation>
    <scope>NUCLEOTIDE SEQUENCE</scope>
    <source>
        <strain evidence="2">TBA100</strain>
    </source>
</reference>
<dbReference type="PANTHER" id="PTHR31528">
    <property type="entry name" value="4-AMINO-5-HYDROXYMETHYL-2-METHYLPYRIMIDINE PHOSPHATE SYNTHASE THI11-RELATED"/>
    <property type="match status" value="1"/>
</dbReference>
<evidence type="ECO:0008006" key="4">
    <source>
        <dbReference type="Google" id="ProtNLM"/>
    </source>
</evidence>
<name>A0ABT8HD71_MYCAO</name>
<proteinExistence type="predicted"/>
<evidence type="ECO:0000256" key="1">
    <source>
        <dbReference type="SAM" id="SignalP"/>
    </source>
</evidence>
<accession>A0ABT8HD71</accession>
<comment type="caution">
    <text evidence="2">The sequence shown here is derived from an EMBL/GenBank/DDBJ whole genome shotgun (WGS) entry which is preliminary data.</text>
</comment>
<dbReference type="EMBL" id="JAUHTC010000046">
    <property type="protein sequence ID" value="MDN4518715.1"/>
    <property type="molecule type" value="Genomic_DNA"/>
</dbReference>
<dbReference type="RefSeq" id="WP_011780350.1">
    <property type="nucleotide sequence ID" value="NZ_CP070380.1"/>
</dbReference>
<keyword evidence="1" id="KW-0732">Signal</keyword>
<dbReference type="InterPro" id="IPR027939">
    <property type="entry name" value="NMT1/THI5"/>
</dbReference>
<feature type="signal peptide" evidence="1">
    <location>
        <begin position="1"/>
        <end position="24"/>
    </location>
</feature>
<feature type="chain" id="PRO_5045959144" description="Nitrate ABC transporter substrate-binding protein" evidence="1">
    <location>
        <begin position="25"/>
        <end position="383"/>
    </location>
</feature>
<evidence type="ECO:0000313" key="3">
    <source>
        <dbReference type="Proteomes" id="UP001172687"/>
    </source>
</evidence>
<sequence length="383" mass="40760">MRTTGLRRSVTVTGALLVASATVAACGGSTSEESPAAAGGVLSGVCPDTVVIQTDWEPEAEHGGVYALLGDDYTIDTNRKAVTGPLMAAGEPTGVNVEIRIGGPSVGYQSAQSLLYQDRDILFGYGRTTEYMVAQQDTPVTAVLATMEKSPYAIYWDPQTYPAVKKISDLKSTGAAVSVGPEEGVWVEYLIGSGQLDEKQIDRSDQNKPGMFVAAKGKLAEAGFITAEPFMYEYEIADWGKPVVGELVADAGYPEYFQALTVRTPDVQAQGDCLKKLIPIMQQAQVDYINDPAATNALIVKLVGEYDTGWVYSTEGAEYAHKTAVADGILADGADGVMGSFDKDRVQTLIEIVDQYSDADVAGITPDDLVTNEFLDTTISAKS</sequence>
<dbReference type="Gene3D" id="3.40.190.10">
    <property type="entry name" value="Periplasmic binding protein-like II"/>
    <property type="match status" value="1"/>
</dbReference>
<organism evidence="2 3">
    <name type="scientific">Mycolicibacterium austroafricanum</name>
    <name type="common">Mycobacterium austroafricanum</name>
    <dbReference type="NCBI Taxonomy" id="39687"/>
    <lineage>
        <taxon>Bacteria</taxon>
        <taxon>Bacillati</taxon>
        <taxon>Actinomycetota</taxon>
        <taxon>Actinomycetes</taxon>
        <taxon>Mycobacteriales</taxon>
        <taxon>Mycobacteriaceae</taxon>
        <taxon>Mycolicibacterium</taxon>
    </lineage>
</organism>
<dbReference type="Proteomes" id="UP001172687">
    <property type="component" value="Unassembled WGS sequence"/>
</dbReference>
<keyword evidence="3" id="KW-1185">Reference proteome</keyword>
<protein>
    <recommendedName>
        <fullName evidence="4">Nitrate ABC transporter substrate-binding protein</fullName>
    </recommendedName>
</protein>
<gene>
    <name evidence="2" type="ORF">QYF68_12890</name>
</gene>
<dbReference type="PROSITE" id="PS51257">
    <property type="entry name" value="PROKAR_LIPOPROTEIN"/>
    <property type="match status" value="1"/>
</dbReference>
<dbReference type="PANTHER" id="PTHR31528:SF3">
    <property type="entry name" value="THIAMINE BIOSYNTHESIS PROTEIN HI_0357-RELATED"/>
    <property type="match status" value="1"/>
</dbReference>
<evidence type="ECO:0000313" key="2">
    <source>
        <dbReference type="EMBL" id="MDN4518715.1"/>
    </source>
</evidence>